<evidence type="ECO:0000313" key="3">
    <source>
        <dbReference type="Proteomes" id="UP001054857"/>
    </source>
</evidence>
<feature type="non-terminal residue" evidence="2">
    <location>
        <position position="1"/>
    </location>
</feature>
<dbReference type="EMBL" id="BMAR01000022">
    <property type="protein sequence ID" value="GFR48144.1"/>
    <property type="molecule type" value="Genomic_DNA"/>
</dbReference>
<dbReference type="SUPFAM" id="SSF50985">
    <property type="entry name" value="RCC1/BLIP-II"/>
    <property type="match status" value="1"/>
</dbReference>
<protein>
    <submittedName>
        <fullName evidence="2">Uncharacterized protein</fullName>
    </submittedName>
</protein>
<comment type="caution">
    <text evidence="2">The sequence shown here is derived from an EMBL/GenBank/DDBJ whole genome shotgun (WGS) entry which is preliminary data.</text>
</comment>
<feature type="non-terminal residue" evidence="2">
    <location>
        <position position="146"/>
    </location>
</feature>
<feature type="region of interest" description="Disordered" evidence="1">
    <location>
        <begin position="1"/>
        <end position="78"/>
    </location>
</feature>
<proteinExistence type="predicted"/>
<dbReference type="InterPro" id="IPR009091">
    <property type="entry name" value="RCC1/BLIP-II"/>
</dbReference>
<accession>A0AAD3DW42</accession>
<evidence type="ECO:0000313" key="2">
    <source>
        <dbReference type="EMBL" id="GFR48144.1"/>
    </source>
</evidence>
<name>A0AAD3DW42_9CHLO</name>
<feature type="compositionally biased region" description="Polar residues" evidence="1">
    <location>
        <begin position="16"/>
        <end position="27"/>
    </location>
</feature>
<gene>
    <name evidence="2" type="ORF">Agub_g9957</name>
</gene>
<organism evidence="2 3">
    <name type="scientific">Astrephomene gubernaculifera</name>
    <dbReference type="NCBI Taxonomy" id="47775"/>
    <lineage>
        <taxon>Eukaryota</taxon>
        <taxon>Viridiplantae</taxon>
        <taxon>Chlorophyta</taxon>
        <taxon>core chlorophytes</taxon>
        <taxon>Chlorophyceae</taxon>
        <taxon>CS clade</taxon>
        <taxon>Chlamydomonadales</taxon>
        <taxon>Astrephomenaceae</taxon>
        <taxon>Astrephomene</taxon>
    </lineage>
</organism>
<keyword evidence="3" id="KW-1185">Reference proteome</keyword>
<sequence length="146" mass="14941">NTKQEFKSSGDVSLLTDATGTFPNSGQGIYVRAVLPAPPPGAPLPPNPQPSNPNPLLPPSPQPPSPQPPRPQPPTGPYVAQLIMNRQAACVLVAPAGKVKCWGNNDNGELGATFSGTVATAGSLPQNLPYVDFGNTTGPVLGLTLS</sequence>
<evidence type="ECO:0000256" key="1">
    <source>
        <dbReference type="SAM" id="MobiDB-lite"/>
    </source>
</evidence>
<feature type="compositionally biased region" description="Pro residues" evidence="1">
    <location>
        <begin position="36"/>
        <end position="76"/>
    </location>
</feature>
<dbReference type="Proteomes" id="UP001054857">
    <property type="component" value="Unassembled WGS sequence"/>
</dbReference>
<reference evidence="2 3" key="1">
    <citation type="journal article" date="2021" name="Sci. Rep.">
        <title>Genome sequencing of the multicellular alga Astrephomene provides insights into convergent evolution of germ-soma differentiation.</title>
        <authorList>
            <person name="Yamashita S."/>
            <person name="Yamamoto K."/>
            <person name="Matsuzaki R."/>
            <person name="Suzuki S."/>
            <person name="Yamaguchi H."/>
            <person name="Hirooka S."/>
            <person name="Minakuchi Y."/>
            <person name="Miyagishima S."/>
            <person name="Kawachi M."/>
            <person name="Toyoda A."/>
            <person name="Nozaki H."/>
        </authorList>
    </citation>
    <scope>NUCLEOTIDE SEQUENCE [LARGE SCALE GENOMIC DNA]</scope>
    <source>
        <strain evidence="2 3">NIES-4017</strain>
    </source>
</reference>
<dbReference type="AlphaFoldDB" id="A0AAD3DW42"/>